<dbReference type="Pfam" id="PF07690">
    <property type="entry name" value="MFS_1"/>
    <property type="match status" value="2"/>
</dbReference>
<accession>A0A1Y5P0F7</accession>
<dbReference type="PANTHER" id="PTHR23531:SF1">
    <property type="entry name" value="QUINOLENE RESISTANCE PROTEIN NORA"/>
    <property type="match status" value="1"/>
</dbReference>
<dbReference type="PANTHER" id="PTHR23531">
    <property type="entry name" value="QUINOLENE RESISTANCE PROTEIN NORA"/>
    <property type="match status" value="1"/>
</dbReference>
<evidence type="ECO:0000256" key="5">
    <source>
        <dbReference type="SAM" id="Phobius"/>
    </source>
</evidence>
<sequence>MTSRRYIVATVLANTVVVQVITYAYRPTLAYAALDAGGVAALLGVMSAVFAVPALFLAIPAGRLVDTAGERLLSVCGSLLVLASLAVALVFPISLAGLMVATLLLGIGHLGCIVGQQTLVANRARTGRSDSAFGWYTLAASVGQVLGPLLLAIPGADPLRPPVQLILLLCLGLGVVLLASAVILPRRGAPVSPIVTGNAWRAAADSLREKGTMRALVASGIALASVDITLVYWPALGDERNLAPTVISAMLVARALATMASRGLLGWSTRRWGRRAVMMTTLASAAVALAATTLPAPSYVLVAAAVAYGLGIGACQPLTMSWLSALAAPGQRGGILSLRLVGNRFAQSTIPAVAGLVAAPLGGAGVIAAVAVSLSVATWAGAAVPDGEPG</sequence>
<feature type="domain" description="Major facilitator superfamily (MFS) profile" evidence="6">
    <location>
        <begin position="165"/>
        <end position="390"/>
    </location>
</feature>
<dbReference type="InterPro" id="IPR011701">
    <property type="entry name" value="MFS"/>
</dbReference>
<evidence type="ECO:0000256" key="1">
    <source>
        <dbReference type="ARBA" id="ARBA00004651"/>
    </source>
</evidence>
<dbReference type="AlphaFoldDB" id="A0A1Y5P0F7"/>
<feature type="transmembrane region" description="Helical" evidence="5">
    <location>
        <begin position="215"/>
        <end position="236"/>
    </location>
</feature>
<dbReference type="Gene3D" id="1.20.1250.20">
    <property type="entry name" value="MFS general substrate transporter like domains"/>
    <property type="match status" value="1"/>
</dbReference>
<feature type="transmembrane region" description="Helical" evidence="5">
    <location>
        <begin position="242"/>
        <end position="264"/>
    </location>
</feature>
<feature type="transmembrane region" description="Helical" evidence="5">
    <location>
        <begin position="349"/>
        <end position="382"/>
    </location>
</feature>
<evidence type="ECO:0000256" key="4">
    <source>
        <dbReference type="ARBA" id="ARBA00023136"/>
    </source>
</evidence>
<feature type="transmembrane region" description="Helical" evidence="5">
    <location>
        <begin position="99"/>
        <end position="121"/>
    </location>
</feature>
<gene>
    <name evidence="7" type="ORF">MIPYR_20447</name>
</gene>
<dbReference type="EMBL" id="FLQR01000006">
    <property type="protein sequence ID" value="SBS72154.1"/>
    <property type="molecule type" value="Genomic_DNA"/>
</dbReference>
<protein>
    <submittedName>
        <fullName evidence="7">Arabinose efflux permease family protein</fullName>
    </submittedName>
</protein>
<dbReference type="InterPro" id="IPR036259">
    <property type="entry name" value="MFS_trans_sf"/>
</dbReference>
<proteinExistence type="predicted"/>
<name>A0A1Y5P0F7_9MICO</name>
<dbReference type="InterPro" id="IPR052714">
    <property type="entry name" value="MFS_Exporter"/>
</dbReference>
<dbReference type="PROSITE" id="PS50850">
    <property type="entry name" value="MFS"/>
    <property type="match status" value="1"/>
</dbReference>
<evidence type="ECO:0000313" key="7">
    <source>
        <dbReference type="EMBL" id="SBS72154.1"/>
    </source>
</evidence>
<dbReference type="SUPFAM" id="SSF103473">
    <property type="entry name" value="MFS general substrate transporter"/>
    <property type="match status" value="1"/>
</dbReference>
<feature type="transmembrane region" description="Helical" evidence="5">
    <location>
        <begin position="165"/>
        <end position="184"/>
    </location>
</feature>
<dbReference type="GO" id="GO:0005886">
    <property type="term" value="C:plasma membrane"/>
    <property type="evidence" value="ECO:0007669"/>
    <property type="project" value="UniProtKB-SubCell"/>
</dbReference>
<keyword evidence="3 5" id="KW-1133">Transmembrane helix</keyword>
<dbReference type="InterPro" id="IPR020846">
    <property type="entry name" value="MFS_dom"/>
</dbReference>
<feature type="transmembrane region" description="Helical" evidence="5">
    <location>
        <begin position="37"/>
        <end position="60"/>
    </location>
</feature>
<organism evidence="7">
    <name type="scientific">uncultured Microbacterium sp</name>
    <dbReference type="NCBI Taxonomy" id="191216"/>
    <lineage>
        <taxon>Bacteria</taxon>
        <taxon>Bacillati</taxon>
        <taxon>Actinomycetota</taxon>
        <taxon>Actinomycetes</taxon>
        <taxon>Micrococcales</taxon>
        <taxon>Microbacteriaceae</taxon>
        <taxon>Microbacterium</taxon>
        <taxon>environmental samples</taxon>
    </lineage>
</organism>
<evidence type="ECO:0000256" key="2">
    <source>
        <dbReference type="ARBA" id="ARBA00022692"/>
    </source>
</evidence>
<comment type="subcellular location">
    <subcellularLocation>
        <location evidence="1">Cell membrane</location>
        <topology evidence="1">Multi-pass membrane protein</topology>
    </subcellularLocation>
</comment>
<evidence type="ECO:0000256" key="3">
    <source>
        <dbReference type="ARBA" id="ARBA00022989"/>
    </source>
</evidence>
<feature type="transmembrane region" description="Helical" evidence="5">
    <location>
        <begin position="133"/>
        <end position="153"/>
    </location>
</feature>
<reference evidence="7" key="1">
    <citation type="submission" date="2016-03" db="EMBL/GenBank/DDBJ databases">
        <authorList>
            <person name="Ploux O."/>
        </authorList>
    </citation>
    <scope>NUCLEOTIDE SEQUENCE</scope>
    <source>
        <strain evidence="7">UC1</strain>
    </source>
</reference>
<feature type="transmembrane region" description="Helical" evidence="5">
    <location>
        <begin position="7"/>
        <end position="25"/>
    </location>
</feature>
<keyword evidence="2 5" id="KW-0812">Transmembrane</keyword>
<evidence type="ECO:0000259" key="6">
    <source>
        <dbReference type="PROSITE" id="PS50850"/>
    </source>
</evidence>
<dbReference type="GO" id="GO:0022857">
    <property type="term" value="F:transmembrane transporter activity"/>
    <property type="evidence" value="ECO:0007669"/>
    <property type="project" value="InterPro"/>
</dbReference>
<feature type="transmembrane region" description="Helical" evidence="5">
    <location>
        <begin position="72"/>
        <end position="93"/>
    </location>
</feature>
<keyword evidence="4 5" id="KW-0472">Membrane</keyword>